<dbReference type="EMBL" id="JAKNBA010000032">
    <property type="protein sequence ID" value="MDE1243505.1"/>
    <property type="molecule type" value="Genomic_DNA"/>
</dbReference>
<keyword evidence="1" id="KW-0472">Membrane</keyword>
<keyword evidence="1" id="KW-1133">Transmembrane helix</keyword>
<keyword evidence="1" id="KW-0812">Transmembrane</keyword>
<organism evidence="2 3">
    <name type="scientific">Vibrio aestuarianus</name>
    <dbReference type="NCBI Taxonomy" id="28171"/>
    <lineage>
        <taxon>Bacteria</taxon>
        <taxon>Pseudomonadati</taxon>
        <taxon>Pseudomonadota</taxon>
        <taxon>Gammaproteobacteria</taxon>
        <taxon>Vibrionales</taxon>
        <taxon>Vibrionaceae</taxon>
        <taxon>Vibrio</taxon>
    </lineage>
</organism>
<protein>
    <submittedName>
        <fullName evidence="2">Uncharacterized protein</fullName>
    </submittedName>
</protein>
<evidence type="ECO:0000256" key="1">
    <source>
        <dbReference type="SAM" id="Phobius"/>
    </source>
</evidence>
<sequence>MEHRNNSIWYKLGLLVCWIFNLSPVFHISRDKGFDSITQLTELRFSILTLPWGDKHIYLLSYNKEKGFELFSVLKLSDLQPSRNQEELEECKNKFLELDDDADGLKSQLRIEYLKHKHADCQNSMNTLNNKVNSYVAIALVYAGLCTFLFKSIHNLPVSTISIVIWVTFTLSVIFLVNVLVLLRRYLQVKASIKSMFKYFKESPDWKKLAEGIYVDWLTSRESQEAAATLVLNIEKYFIRSIILSTLLLIITTLQPYSWLAKEPLPSSSKSTTEFILLNGEGHFSPQELLRLSKAISPDKKVIFIYSSSNTVGKTTTDFAITALKLAGKNSTIELSDNFFDTKMLIASMEEQK</sequence>
<feature type="transmembrane region" description="Helical" evidence="1">
    <location>
        <begin position="237"/>
        <end position="260"/>
    </location>
</feature>
<feature type="transmembrane region" description="Helical" evidence="1">
    <location>
        <begin position="132"/>
        <end position="151"/>
    </location>
</feature>
<accession>A0A9X4F2T4</accession>
<dbReference type="AlphaFoldDB" id="A0A9X4F2T4"/>
<gene>
    <name evidence="2" type="ORF">L9W94_15340</name>
</gene>
<name>A0A9X4F2T4_9VIBR</name>
<comment type="caution">
    <text evidence="2">The sequence shown here is derived from an EMBL/GenBank/DDBJ whole genome shotgun (WGS) entry which is preliminary data.</text>
</comment>
<feature type="transmembrane region" description="Helical" evidence="1">
    <location>
        <begin position="163"/>
        <end position="183"/>
    </location>
</feature>
<evidence type="ECO:0000313" key="3">
    <source>
        <dbReference type="Proteomes" id="UP001140979"/>
    </source>
</evidence>
<dbReference type="RefSeq" id="WP_243301664.1">
    <property type="nucleotide sequence ID" value="NZ_JAKNBA010000032.1"/>
</dbReference>
<reference evidence="2" key="1">
    <citation type="submission" date="2022-02" db="EMBL/GenBank/DDBJ databases">
        <title>Emergence and expansion in Europe of a Vibrio aestuarianus clonal complex pathogenic for oysters.</title>
        <authorList>
            <person name="Mesnil A."/>
            <person name="Travers M.-A."/>
        </authorList>
    </citation>
    <scope>NUCLEOTIDE SEQUENCE</scope>
    <source>
        <strain evidence="2">19_064_11T1</strain>
    </source>
</reference>
<dbReference type="Proteomes" id="UP001140979">
    <property type="component" value="Unassembled WGS sequence"/>
</dbReference>
<proteinExistence type="predicted"/>
<evidence type="ECO:0000313" key="2">
    <source>
        <dbReference type="EMBL" id="MDE1243505.1"/>
    </source>
</evidence>